<evidence type="ECO:0000313" key="2">
    <source>
        <dbReference type="Proteomes" id="UP000070427"/>
    </source>
</evidence>
<dbReference type="EMBL" id="LOED01000005">
    <property type="protein sequence ID" value="KXG78036.1"/>
    <property type="molecule type" value="Genomic_DNA"/>
</dbReference>
<protein>
    <recommendedName>
        <fullName evidence="3">Sensor protein KdpD</fullName>
    </recommendedName>
</protein>
<dbReference type="InterPro" id="IPR052023">
    <property type="entry name" value="Histidine_kinase_KdpD"/>
</dbReference>
<dbReference type="SUPFAM" id="SSF52402">
    <property type="entry name" value="Adenine nucleotide alpha hydrolases-like"/>
    <property type="match status" value="1"/>
</dbReference>
<dbReference type="InterPro" id="IPR014729">
    <property type="entry name" value="Rossmann-like_a/b/a_fold"/>
</dbReference>
<dbReference type="STRING" id="520764.AN618_06550"/>
<comment type="caution">
    <text evidence="1">The sequence shown here is derived from an EMBL/GenBank/DDBJ whole genome shotgun (WGS) entry which is preliminary data.</text>
</comment>
<sequence length="149" mass="16636">MEMITQNERGLPMGIIFDPSVEHRIMVCVTPQKSCERLIKRGAARARELGGEFCVVYVNKSEDLNKDLKQHKILLELFEMAKNLGGTVSILAGKKVYQTLADYARNNQITHIIVGKSLQSAFDVQKNGEVINPLIKAVEKNGIVVEIVE</sequence>
<gene>
    <name evidence="1" type="ORF">AN618_06550</name>
</gene>
<dbReference type="GO" id="GO:0005886">
    <property type="term" value="C:plasma membrane"/>
    <property type="evidence" value="ECO:0007669"/>
    <property type="project" value="TreeGrafter"/>
</dbReference>
<dbReference type="PATRIC" id="fig|520764.3.peg.679"/>
<dbReference type="PANTHER" id="PTHR45569">
    <property type="entry name" value="SENSOR PROTEIN KDPD"/>
    <property type="match status" value="1"/>
</dbReference>
<name>A0A140LBW1_9FIRM</name>
<dbReference type="AlphaFoldDB" id="A0A140LBW1"/>
<evidence type="ECO:0008006" key="3">
    <source>
        <dbReference type="Google" id="ProtNLM"/>
    </source>
</evidence>
<keyword evidence="2" id="KW-1185">Reference proteome</keyword>
<dbReference type="PANTHER" id="PTHR45569:SF1">
    <property type="entry name" value="SENSOR PROTEIN KDPD"/>
    <property type="match status" value="1"/>
</dbReference>
<reference evidence="1 2" key="1">
    <citation type="submission" date="2015-12" db="EMBL/GenBank/DDBJ databases">
        <title>Draft genome sequnece of Fervidicola ferrireducens strain Y170.</title>
        <authorList>
            <person name="Patel B.K."/>
        </authorList>
    </citation>
    <scope>NUCLEOTIDE SEQUENCE [LARGE SCALE GENOMIC DNA]</scope>
    <source>
        <strain evidence="1 2">Y170</strain>
    </source>
</reference>
<evidence type="ECO:0000313" key="1">
    <source>
        <dbReference type="EMBL" id="KXG78036.1"/>
    </source>
</evidence>
<dbReference type="Proteomes" id="UP000070427">
    <property type="component" value="Unassembled WGS sequence"/>
</dbReference>
<organism evidence="1 2">
    <name type="scientific">Fervidicola ferrireducens</name>
    <dbReference type="NCBI Taxonomy" id="520764"/>
    <lineage>
        <taxon>Bacteria</taxon>
        <taxon>Bacillati</taxon>
        <taxon>Bacillota</taxon>
        <taxon>Clostridia</taxon>
        <taxon>Thermosediminibacterales</taxon>
        <taxon>Thermosediminibacteraceae</taxon>
        <taxon>Fervidicola</taxon>
    </lineage>
</organism>
<dbReference type="InParanoid" id="A0A140LBW1"/>
<dbReference type="Gene3D" id="3.40.50.620">
    <property type="entry name" value="HUPs"/>
    <property type="match status" value="1"/>
</dbReference>
<dbReference type="GO" id="GO:0000155">
    <property type="term" value="F:phosphorelay sensor kinase activity"/>
    <property type="evidence" value="ECO:0007669"/>
    <property type="project" value="TreeGrafter"/>
</dbReference>
<accession>A0A140LBW1</accession>
<proteinExistence type="predicted"/>